<reference evidence="1" key="1">
    <citation type="submission" date="2021-02" db="EMBL/GenBank/DDBJ databases">
        <title>Genome-Resolved Metagenomics of a Microbial Community Performing Photosynthetic Biological Nutrient Removal.</title>
        <authorList>
            <person name="Mcdaniel E.A."/>
        </authorList>
    </citation>
    <scope>NUCLEOTIDE SEQUENCE</scope>
    <source>
        <strain evidence="1">UWPOB_OBS1</strain>
    </source>
</reference>
<gene>
    <name evidence="1" type="ORF">J0M35_19905</name>
</gene>
<accession>A0A8J7PLC6</accession>
<dbReference type="Proteomes" id="UP000664277">
    <property type="component" value="Unassembled WGS sequence"/>
</dbReference>
<comment type="caution">
    <text evidence="1">The sequence shown here is derived from an EMBL/GenBank/DDBJ whole genome shotgun (WGS) entry which is preliminary data.</text>
</comment>
<dbReference type="EMBL" id="JAFLCK010000046">
    <property type="protein sequence ID" value="MBN8662643.1"/>
    <property type="molecule type" value="Genomic_DNA"/>
</dbReference>
<organism evidence="1 2">
    <name type="scientific">Candidatus Obscuribacter phosphatis</name>
    <dbReference type="NCBI Taxonomy" id="1906157"/>
    <lineage>
        <taxon>Bacteria</taxon>
        <taxon>Bacillati</taxon>
        <taxon>Candidatus Melainabacteria</taxon>
        <taxon>Candidatus Obscuribacterales</taxon>
        <taxon>Candidatus Obscuribacteraceae</taxon>
        <taxon>Candidatus Obscuribacter</taxon>
    </lineage>
</organism>
<evidence type="ECO:0000313" key="2">
    <source>
        <dbReference type="Proteomes" id="UP000664277"/>
    </source>
</evidence>
<proteinExistence type="predicted"/>
<name>A0A8J7PLC6_9BACT</name>
<dbReference type="AlphaFoldDB" id="A0A8J7PLC6"/>
<evidence type="ECO:0000313" key="1">
    <source>
        <dbReference type="EMBL" id="MBN8662643.1"/>
    </source>
</evidence>
<protein>
    <submittedName>
        <fullName evidence="1">Uncharacterized protein</fullName>
    </submittedName>
</protein>
<sequence length="87" mass="9833">MSDDSPIEIILELPELLKEPVALPDGDVVDIGDYVEHRTFGVGQIYRIATYHDHLGILLCVEYPNGEDRMLCLDVVKKVNPENEKIL</sequence>